<dbReference type="Proteomes" id="UP000008061">
    <property type="component" value="Segment"/>
</dbReference>
<evidence type="ECO:0000313" key="2">
    <source>
        <dbReference type="Proteomes" id="UP000008061"/>
    </source>
</evidence>
<protein>
    <submittedName>
        <fullName evidence="1">Uncharacterized protein</fullName>
    </submittedName>
</protein>
<accession>K4I254</accession>
<proteinExistence type="predicted"/>
<organism evidence="1 2">
    <name type="scientific">Lactobacillus phage ATCC 8014-B2</name>
    <dbReference type="NCBI Taxonomy" id="1225795"/>
    <lineage>
        <taxon>Viruses</taxon>
        <taxon>Duplodnaviria</taxon>
        <taxon>Heunggongvirae</taxon>
        <taxon>Uroviricota</taxon>
        <taxon>Caudoviricetes</taxon>
        <taxon>Tybeckvirinae</taxon>
        <taxon>Douglaswolinvirus</taxon>
        <taxon>Douglaswolinvirus B2</taxon>
    </lineage>
</organism>
<name>K4I254_9CAUD</name>
<dbReference type="EMBL" id="JX486088">
    <property type="protein sequence ID" value="AFU63192.1"/>
    <property type="molecule type" value="Genomic_DNA"/>
</dbReference>
<reference evidence="1 2" key="1">
    <citation type="journal article" date="2012" name="Appl. Environ. Microbiol.">
        <title>Characterization of Two Virulent Phages of Lactobacillus plantarum.</title>
        <authorList>
            <person name="Briggiler Marco M."/>
            <person name="Garneau J.E."/>
            <person name="Tremblay D."/>
            <person name="Quiberoni A."/>
            <person name="Moineau S."/>
        </authorList>
    </citation>
    <scope>NUCLEOTIDE SEQUENCE [LARGE SCALE GENOMIC DNA]</scope>
</reference>
<gene>
    <name evidence="1" type="ORF">8014-B2_00125</name>
</gene>
<sequence>MTANKKFQELLNNGELTDEQQELAYQYGVIDVNSLYEYLTDTLSSESFEDSGRVIELLNELLKHDSNDYVLYDDDKISELDYDTIEDILN</sequence>
<keyword evidence="2" id="KW-1185">Reference proteome</keyword>
<evidence type="ECO:0000313" key="1">
    <source>
        <dbReference type="EMBL" id="AFU63192.1"/>
    </source>
</evidence>